<organism evidence="2">
    <name type="scientific">marine sediment metagenome</name>
    <dbReference type="NCBI Taxonomy" id="412755"/>
    <lineage>
        <taxon>unclassified sequences</taxon>
        <taxon>metagenomes</taxon>
        <taxon>ecological metagenomes</taxon>
    </lineage>
</organism>
<comment type="caution">
    <text evidence="2">The sequence shown here is derived from an EMBL/GenBank/DDBJ whole genome shotgun (WGS) entry which is preliminary data.</text>
</comment>
<feature type="transmembrane region" description="Helical" evidence="1">
    <location>
        <begin position="6"/>
        <end position="29"/>
    </location>
</feature>
<evidence type="ECO:0000256" key="1">
    <source>
        <dbReference type="SAM" id="Phobius"/>
    </source>
</evidence>
<keyword evidence="1" id="KW-0812">Transmembrane</keyword>
<protein>
    <submittedName>
        <fullName evidence="2">Uncharacterized protein</fullName>
    </submittedName>
</protein>
<dbReference type="AlphaFoldDB" id="A0A0F9PK42"/>
<evidence type="ECO:0000313" key="2">
    <source>
        <dbReference type="EMBL" id="KKN01401.1"/>
    </source>
</evidence>
<accession>A0A0F9PK42</accession>
<proteinExistence type="predicted"/>
<keyword evidence="1" id="KW-1133">Transmembrane helix</keyword>
<dbReference type="EMBL" id="LAZR01005266">
    <property type="protein sequence ID" value="KKN01401.1"/>
    <property type="molecule type" value="Genomic_DNA"/>
</dbReference>
<gene>
    <name evidence="2" type="ORF">LCGC14_1128150</name>
</gene>
<reference evidence="2" key="1">
    <citation type="journal article" date="2015" name="Nature">
        <title>Complex archaea that bridge the gap between prokaryotes and eukaryotes.</title>
        <authorList>
            <person name="Spang A."/>
            <person name="Saw J.H."/>
            <person name="Jorgensen S.L."/>
            <person name="Zaremba-Niedzwiedzka K."/>
            <person name="Martijn J."/>
            <person name="Lind A.E."/>
            <person name="van Eijk R."/>
            <person name="Schleper C."/>
            <person name="Guy L."/>
            <person name="Ettema T.J."/>
        </authorList>
    </citation>
    <scope>NUCLEOTIDE SEQUENCE</scope>
</reference>
<keyword evidence="1" id="KW-0472">Membrane</keyword>
<name>A0A0F9PK42_9ZZZZ</name>
<sequence length="79" mass="9008">MEPTFSLIQYVGSIGGIGGVFGMVMFLVYRQANKQNREDRKFAEDRLTKVLNDYNSVIAENTKVQTELIVWLKTHKGGR</sequence>